<proteinExistence type="predicted"/>
<dbReference type="Proteomes" id="UP001524502">
    <property type="component" value="Unassembled WGS sequence"/>
</dbReference>
<accession>A0ABT1RSG0</accession>
<evidence type="ECO:0000313" key="1">
    <source>
        <dbReference type="EMBL" id="MCQ4638123.1"/>
    </source>
</evidence>
<dbReference type="EMBL" id="JANFXK010000020">
    <property type="protein sequence ID" value="MCQ4638123.1"/>
    <property type="molecule type" value="Genomic_DNA"/>
</dbReference>
<dbReference type="Gene3D" id="2.30.110.10">
    <property type="entry name" value="Electron Transport, Fmn-binding Protein, Chain A"/>
    <property type="match status" value="1"/>
</dbReference>
<dbReference type="InterPro" id="IPR012349">
    <property type="entry name" value="Split_barrel_FMN-bd"/>
</dbReference>
<comment type="caution">
    <text evidence="1">The sequence shown here is derived from an EMBL/GenBank/DDBJ whole genome shotgun (WGS) entry which is preliminary data.</text>
</comment>
<dbReference type="RefSeq" id="WP_256133314.1">
    <property type="nucleotide sequence ID" value="NZ_JANFXK010000020.1"/>
</dbReference>
<protein>
    <submittedName>
        <fullName evidence="1">Pyridoxamine 5'-phosphate oxidase family protein</fullName>
    </submittedName>
</protein>
<evidence type="ECO:0000313" key="2">
    <source>
        <dbReference type="Proteomes" id="UP001524502"/>
    </source>
</evidence>
<reference evidence="1 2" key="1">
    <citation type="submission" date="2022-06" db="EMBL/GenBank/DDBJ databases">
        <title>Isolation of gut microbiota from human fecal samples.</title>
        <authorList>
            <person name="Pamer E.G."/>
            <person name="Barat B."/>
            <person name="Waligurski E."/>
            <person name="Medina S."/>
            <person name="Paddock L."/>
            <person name="Mostad J."/>
        </authorList>
    </citation>
    <scope>NUCLEOTIDE SEQUENCE [LARGE SCALE GENOMIC DNA]</scope>
    <source>
        <strain evidence="1 2">SL.3.17</strain>
    </source>
</reference>
<keyword evidence="2" id="KW-1185">Reference proteome</keyword>
<sequence length="145" mass="16048">MNKISQFYEIIKKDMSVTLATASKQSVTMRLVSPVYYKGDILIFTDPGSLKYQQLKANPNCCIAAGTFFAEAEAEFLGATMLDTNKEPREVYCGKFPGAFDESIAFGGRNAEFVLLKPTRLKGWAFENDVPTSDGVPTIPFEINI</sequence>
<organism evidence="1 2">
    <name type="scientific">Anaerovorax odorimutans</name>
    <dbReference type="NCBI Taxonomy" id="109327"/>
    <lineage>
        <taxon>Bacteria</taxon>
        <taxon>Bacillati</taxon>
        <taxon>Bacillota</taxon>
        <taxon>Clostridia</taxon>
        <taxon>Peptostreptococcales</taxon>
        <taxon>Anaerovoracaceae</taxon>
        <taxon>Anaerovorax</taxon>
    </lineage>
</organism>
<dbReference type="SUPFAM" id="SSF50475">
    <property type="entry name" value="FMN-binding split barrel"/>
    <property type="match status" value="1"/>
</dbReference>
<name>A0ABT1RSG0_9FIRM</name>
<gene>
    <name evidence="1" type="ORF">NE619_15405</name>
</gene>